<proteinExistence type="predicted"/>
<dbReference type="AlphaFoldDB" id="A0A2V2N6E1"/>
<dbReference type="GO" id="GO:0000155">
    <property type="term" value="F:phosphorelay sensor kinase activity"/>
    <property type="evidence" value="ECO:0007669"/>
    <property type="project" value="InterPro"/>
</dbReference>
<feature type="transmembrane region" description="Helical" evidence="7">
    <location>
        <begin position="142"/>
        <end position="163"/>
    </location>
</feature>
<dbReference type="InterPro" id="IPR011620">
    <property type="entry name" value="Sig_transdc_His_kinase_LytS_TM"/>
</dbReference>
<sequence length="448" mass="48394">MSMLIEPLVIGDLLEKLSTVCFAAYLLTRLKGVDKYTGKEQSWRYIAIMAVIFGILYAFGYYAGSGTETDFLSIKKIGPNMAGLIAGPFAGVGAAAFGLFLQGAGTGGIPIDTLLTELMNGLVCGIVFLLNGRRLIKVWHAVLLGAVLTTADSIITLFFYQGIDLSRLLLFNIASIEILVIATGMGLFTLLMHNVAREREISSTASRLEGQVLAAREIQLGYLPAKIPSMKGIRVAAKLIPMHEVGGDFYDFQQITPTRCFFCIGDVAGKGVSAAFVMASSLTLLRNALIYSQSPAEILSQVNQGLIRSSNDSLFVTLLVGIMDIETGLITYANAGHNLPFLMSKNTATLIHMEPDIPVGTFDDYQYQQNEFRLESGEQLVLYTDGVTECENKTGMLGVEPVIRALSDLQGPDPDTTVHTITELVFTYAGSGIPSDDVTVLVIGRQDS</sequence>
<feature type="transmembrane region" description="Helical" evidence="7">
    <location>
        <begin position="43"/>
        <end position="63"/>
    </location>
</feature>
<comment type="caution">
    <text evidence="9">The sequence shown here is derived from an EMBL/GenBank/DDBJ whole genome shotgun (WGS) entry which is preliminary data.</text>
</comment>
<dbReference type="InterPro" id="IPR052016">
    <property type="entry name" value="Bact_Sigma-Reg"/>
</dbReference>
<feature type="domain" description="PPM-type phosphatase" evidence="8">
    <location>
        <begin position="232"/>
        <end position="445"/>
    </location>
</feature>
<dbReference type="SMART" id="SM00331">
    <property type="entry name" value="PP2C_SIG"/>
    <property type="match status" value="1"/>
</dbReference>
<keyword evidence="2" id="KW-1003">Cell membrane</keyword>
<feature type="transmembrane region" description="Helical" evidence="7">
    <location>
        <begin position="84"/>
        <end position="103"/>
    </location>
</feature>
<keyword evidence="3 7" id="KW-0812">Transmembrane</keyword>
<protein>
    <recommendedName>
        <fullName evidence="8">PPM-type phosphatase domain-containing protein</fullName>
    </recommendedName>
</protein>
<accession>A0A2V2N6E1</accession>
<evidence type="ECO:0000256" key="3">
    <source>
        <dbReference type="ARBA" id="ARBA00022692"/>
    </source>
</evidence>
<dbReference type="OrthoDB" id="110858at2157"/>
<dbReference type="PANTHER" id="PTHR43156:SF2">
    <property type="entry name" value="STAGE II SPORULATION PROTEIN E"/>
    <property type="match status" value="1"/>
</dbReference>
<name>A0A2V2N6E1_9EURY</name>
<dbReference type="GO" id="GO:0071555">
    <property type="term" value="P:cell wall organization"/>
    <property type="evidence" value="ECO:0007669"/>
    <property type="project" value="InterPro"/>
</dbReference>
<evidence type="ECO:0000256" key="7">
    <source>
        <dbReference type="SAM" id="Phobius"/>
    </source>
</evidence>
<evidence type="ECO:0000256" key="1">
    <source>
        <dbReference type="ARBA" id="ARBA00004651"/>
    </source>
</evidence>
<dbReference type="PANTHER" id="PTHR43156">
    <property type="entry name" value="STAGE II SPORULATION PROTEIN E-RELATED"/>
    <property type="match status" value="1"/>
</dbReference>
<reference evidence="9 10" key="1">
    <citation type="submission" date="2018-05" db="EMBL/GenBank/DDBJ databases">
        <title>Draft genome of Methanospirillum lacunae Ki8-1.</title>
        <authorList>
            <person name="Dueholm M.S."/>
            <person name="Nielsen P.H."/>
            <person name="Bakmann L.F."/>
            <person name="Otzen D.E."/>
        </authorList>
    </citation>
    <scope>NUCLEOTIDE SEQUENCE [LARGE SCALE GENOMIC DNA]</scope>
    <source>
        <strain evidence="9 10">Ki8-1</strain>
    </source>
</reference>
<dbReference type="Pfam" id="PF07694">
    <property type="entry name" value="5TM-5TMR_LYT"/>
    <property type="match status" value="1"/>
</dbReference>
<dbReference type="GO" id="GO:0016791">
    <property type="term" value="F:phosphatase activity"/>
    <property type="evidence" value="ECO:0007669"/>
    <property type="project" value="TreeGrafter"/>
</dbReference>
<evidence type="ECO:0000256" key="4">
    <source>
        <dbReference type="ARBA" id="ARBA00022801"/>
    </source>
</evidence>
<gene>
    <name evidence="9" type="ORF">DK846_08700</name>
</gene>
<evidence type="ECO:0000313" key="10">
    <source>
        <dbReference type="Proteomes" id="UP000245657"/>
    </source>
</evidence>
<dbReference type="SUPFAM" id="SSF81606">
    <property type="entry name" value="PP2C-like"/>
    <property type="match status" value="1"/>
</dbReference>
<organism evidence="9 10">
    <name type="scientific">Methanospirillum lacunae</name>
    <dbReference type="NCBI Taxonomy" id="668570"/>
    <lineage>
        <taxon>Archaea</taxon>
        <taxon>Methanobacteriati</taxon>
        <taxon>Methanobacteriota</taxon>
        <taxon>Stenosarchaea group</taxon>
        <taxon>Methanomicrobia</taxon>
        <taxon>Methanomicrobiales</taxon>
        <taxon>Methanospirillaceae</taxon>
        <taxon>Methanospirillum</taxon>
    </lineage>
</organism>
<dbReference type="GO" id="GO:0005886">
    <property type="term" value="C:plasma membrane"/>
    <property type="evidence" value="ECO:0007669"/>
    <property type="project" value="UniProtKB-SubCell"/>
</dbReference>
<dbReference type="InterPro" id="IPR001932">
    <property type="entry name" value="PPM-type_phosphatase-like_dom"/>
</dbReference>
<dbReference type="Gene3D" id="3.60.40.10">
    <property type="entry name" value="PPM-type phosphatase domain"/>
    <property type="match status" value="1"/>
</dbReference>
<keyword evidence="10" id="KW-1185">Reference proteome</keyword>
<dbReference type="Proteomes" id="UP000245657">
    <property type="component" value="Unassembled WGS sequence"/>
</dbReference>
<evidence type="ECO:0000256" key="5">
    <source>
        <dbReference type="ARBA" id="ARBA00022989"/>
    </source>
</evidence>
<evidence type="ECO:0000259" key="8">
    <source>
        <dbReference type="PROSITE" id="PS51746"/>
    </source>
</evidence>
<dbReference type="EMBL" id="QGMY01000007">
    <property type="protein sequence ID" value="PWR72058.1"/>
    <property type="molecule type" value="Genomic_DNA"/>
</dbReference>
<keyword evidence="6 7" id="KW-0472">Membrane</keyword>
<keyword evidence="5 7" id="KW-1133">Transmembrane helix</keyword>
<feature type="transmembrane region" description="Helical" evidence="7">
    <location>
        <begin position="169"/>
        <end position="191"/>
    </location>
</feature>
<comment type="subcellular location">
    <subcellularLocation>
        <location evidence="1">Cell membrane</location>
        <topology evidence="1">Multi-pass membrane protein</topology>
    </subcellularLocation>
</comment>
<dbReference type="InterPro" id="IPR036457">
    <property type="entry name" value="PPM-type-like_dom_sf"/>
</dbReference>
<dbReference type="RefSeq" id="WP_109968548.1">
    <property type="nucleotide sequence ID" value="NZ_QGMY01000007.1"/>
</dbReference>
<dbReference type="Gene3D" id="1.10.1760.20">
    <property type="match status" value="1"/>
</dbReference>
<feature type="transmembrane region" description="Helical" evidence="7">
    <location>
        <begin position="109"/>
        <end position="130"/>
    </location>
</feature>
<keyword evidence="4" id="KW-0378">Hydrolase</keyword>
<evidence type="ECO:0000256" key="6">
    <source>
        <dbReference type="ARBA" id="ARBA00023136"/>
    </source>
</evidence>
<dbReference type="Pfam" id="PF07228">
    <property type="entry name" value="SpoIIE"/>
    <property type="match status" value="1"/>
</dbReference>
<evidence type="ECO:0000256" key="2">
    <source>
        <dbReference type="ARBA" id="ARBA00022475"/>
    </source>
</evidence>
<evidence type="ECO:0000313" key="9">
    <source>
        <dbReference type="EMBL" id="PWR72058.1"/>
    </source>
</evidence>
<dbReference type="PROSITE" id="PS51746">
    <property type="entry name" value="PPM_2"/>
    <property type="match status" value="1"/>
</dbReference>